<name>A0A0F9P565_9ZZZZ</name>
<comment type="caution">
    <text evidence="1">The sequence shown here is derived from an EMBL/GenBank/DDBJ whole genome shotgun (WGS) entry which is preliminary data.</text>
</comment>
<sequence length="86" mass="10318">MGQGEIINVLEKSKVPMSNIQIAKEVNDNPINTSKVIRTLLKHKEINCIELDRYQARKLLNWKFPIRRTRFYYVEIKIEEMKKWQG</sequence>
<dbReference type="EMBL" id="LAZR01006936">
    <property type="protein sequence ID" value="KKM88597.1"/>
    <property type="molecule type" value="Genomic_DNA"/>
</dbReference>
<evidence type="ECO:0000313" key="1">
    <source>
        <dbReference type="EMBL" id="KKM88597.1"/>
    </source>
</evidence>
<organism evidence="1">
    <name type="scientific">marine sediment metagenome</name>
    <dbReference type="NCBI Taxonomy" id="412755"/>
    <lineage>
        <taxon>unclassified sequences</taxon>
        <taxon>metagenomes</taxon>
        <taxon>ecological metagenomes</taxon>
    </lineage>
</organism>
<protein>
    <submittedName>
        <fullName evidence="1">Uncharacterized protein</fullName>
    </submittedName>
</protein>
<accession>A0A0F9P565</accession>
<proteinExistence type="predicted"/>
<reference evidence="1" key="1">
    <citation type="journal article" date="2015" name="Nature">
        <title>Complex archaea that bridge the gap between prokaryotes and eukaryotes.</title>
        <authorList>
            <person name="Spang A."/>
            <person name="Saw J.H."/>
            <person name="Jorgensen S.L."/>
            <person name="Zaremba-Niedzwiedzka K."/>
            <person name="Martijn J."/>
            <person name="Lind A.E."/>
            <person name="van Eijk R."/>
            <person name="Schleper C."/>
            <person name="Guy L."/>
            <person name="Ettema T.J."/>
        </authorList>
    </citation>
    <scope>NUCLEOTIDE SEQUENCE</scope>
</reference>
<gene>
    <name evidence="1" type="ORF">LCGC14_1257130</name>
</gene>
<dbReference type="AlphaFoldDB" id="A0A0F9P565"/>